<dbReference type="HAMAP" id="MF_00274">
    <property type="entry name" value="DNA_YbaB_EbfC"/>
    <property type="match status" value="1"/>
</dbReference>
<dbReference type="PANTHER" id="PTHR33449:SF1">
    <property type="entry name" value="NUCLEOID-ASSOCIATED PROTEIN YBAB"/>
    <property type="match status" value="1"/>
</dbReference>
<comment type="subunit">
    <text evidence="2">Homodimer.</text>
</comment>
<dbReference type="PIRSF" id="PIRSF004555">
    <property type="entry name" value="UCP004555"/>
    <property type="match status" value="1"/>
</dbReference>
<evidence type="ECO:0000313" key="5">
    <source>
        <dbReference type="EMBL" id="SCZ56315.1"/>
    </source>
</evidence>
<comment type="function">
    <text evidence="2">Binds to DNA and alters its conformation. May be involved in regulation of gene expression, nucleoid organization and DNA protection.</text>
</comment>
<gene>
    <name evidence="5" type="ORF">SAMN03097708_01333</name>
</gene>
<feature type="region of interest" description="Disordered" evidence="4">
    <location>
        <begin position="82"/>
        <end position="106"/>
    </location>
</feature>
<dbReference type="Proteomes" id="UP000199648">
    <property type="component" value="Unassembled WGS sequence"/>
</dbReference>
<dbReference type="OrthoDB" id="9808738at2"/>
<evidence type="ECO:0000256" key="3">
    <source>
        <dbReference type="SAM" id="Coils"/>
    </source>
</evidence>
<evidence type="ECO:0000256" key="1">
    <source>
        <dbReference type="ARBA" id="ARBA00023125"/>
    </source>
</evidence>
<dbReference type="GO" id="GO:0005829">
    <property type="term" value="C:cytosol"/>
    <property type="evidence" value="ECO:0007669"/>
    <property type="project" value="TreeGrafter"/>
</dbReference>
<evidence type="ECO:0000256" key="4">
    <source>
        <dbReference type="SAM" id="MobiDB-lite"/>
    </source>
</evidence>
<dbReference type="GO" id="GO:0043590">
    <property type="term" value="C:bacterial nucleoid"/>
    <property type="evidence" value="ECO:0007669"/>
    <property type="project" value="UniProtKB-UniRule"/>
</dbReference>
<dbReference type="EMBL" id="FMWD01000003">
    <property type="protein sequence ID" value="SCZ56315.1"/>
    <property type="molecule type" value="Genomic_DNA"/>
</dbReference>
<evidence type="ECO:0000256" key="2">
    <source>
        <dbReference type="HAMAP-Rule" id="MF_00274"/>
    </source>
</evidence>
<dbReference type="RefSeq" id="WP_092994270.1">
    <property type="nucleotide sequence ID" value="NZ_FMWD01000003.1"/>
</dbReference>
<keyword evidence="1 2" id="KW-0238">DNA-binding</keyword>
<keyword evidence="3" id="KW-0175">Coiled coil</keyword>
<reference evidence="5 6" key="1">
    <citation type="submission" date="2016-10" db="EMBL/GenBank/DDBJ databases">
        <authorList>
            <person name="de Groot N.N."/>
        </authorList>
    </citation>
    <scope>NUCLEOTIDE SEQUENCE [LARGE SCALE GENOMIC DNA]</scope>
    <source>
        <strain evidence="5 6">HLD2</strain>
    </source>
</reference>
<sequence>MKGGLGNMMKQAQKMQADMQKVQEELANMEITGKAGGDMVSVIMTGRHDLKRVSIDDSVMDDKEMLEDLVAAAVNDAVRQLEQQSQEKMSSVTEGMNLPGGMKFPF</sequence>
<comment type="subcellular location">
    <subcellularLocation>
        <location evidence="2">Cytoplasm</location>
        <location evidence="2">Nucleoid</location>
    </subcellularLocation>
</comment>
<proteinExistence type="inferred from homology"/>
<dbReference type="STRING" id="415747.SAMN03097708_01333"/>
<feature type="compositionally biased region" description="Polar residues" evidence="4">
    <location>
        <begin position="82"/>
        <end position="94"/>
    </location>
</feature>
<dbReference type="SUPFAM" id="SSF82607">
    <property type="entry name" value="YbaB-like"/>
    <property type="match status" value="1"/>
</dbReference>
<dbReference type="Gene3D" id="3.30.1310.10">
    <property type="entry name" value="Nucleoid-associated protein YbaB-like domain"/>
    <property type="match status" value="1"/>
</dbReference>
<dbReference type="AlphaFoldDB" id="A0A1G5Q352"/>
<keyword evidence="6" id="KW-1185">Reference proteome</keyword>
<dbReference type="PANTHER" id="PTHR33449">
    <property type="entry name" value="NUCLEOID-ASSOCIATED PROTEIN YBAB"/>
    <property type="match status" value="1"/>
</dbReference>
<evidence type="ECO:0000313" key="6">
    <source>
        <dbReference type="Proteomes" id="UP000199648"/>
    </source>
</evidence>
<dbReference type="GO" id="GO:0003677">
    <property type="term" value="F:DNA binding"/>
    <property type="evidence" value="ECO:0007669"/>
    <property type="project" value="UniProtKB-UniRule"/>
</dbReference>
<accession>A0A1G5Q352</accession>
<keyword evidence="2" id="KW-0963">Cytoplasm</keyword>
<dbReference type="InterPro" id="IPR036894">
    <property type="entry name" value="YbaB-like_sf"/>
</dbReference>
<dbReference type="InterPro" id="IPR004401">
    <property type="entry name" value="YbaB/EbfC"/>
</dbReference>
<comment type="similarity">
    <text evidence="2">Belongs to the YbaB/EbfC family.</text>
</comment>
<organism evidence="5 6">
    <name type="scientific">Thiohalomonas denitrificans</name>
    <dbReference type="NCBI Taxonomy" id="415747"/>
    <lineage>
        <taxon>Bacteria</taxon>
        <taxon>Pseudomonadati</taxon>
        <taxon>Pseudomonadota</taxon>
        <taxon>Gammaproteobacteria</taxon>
        <taxon>Thiohalomonadales</taxon>
        <taxon>Thiohalomonadaceae</taxon>
        <taxon>Thiohalomonas</taxon>
    </lineage>
</organism>
<protein>
    <recommendedName>
        <fullName evidence="2">Nucleoid-associated protein SAMN03097708_01333</fullName>
    </recommendedName>
</protein>
<name>A0A1G5Q352_9GAMM</name>
<feature type="coiled-coil region" evidence="3">
    <location>
        <begin position="5"/>
        <end position="32"/>
    </location>
</feature>
<dbReference type="NCBIfam" id="TIGR00103">
    <property type="entry name" value="DNA_YbaB_EbfC"/>
    <property type="match status" value="1"/>
</dbReference>
<dbReference type="Pfam" id="PF02575">
    <property type="entry name" value="YbaB_DNA_bd"/>
    <property type="match status" value="1"/>
</dbReference>